<dbReference type="GO" id="GO:0042158">
    <property type="term" value="P:lipoprotein biosynthetic process"/>
    <property type="evidence" value="ECO:0007669"/>
    <property type="project" value="UniProtKB-UniRule"/>
</dbReference>
<dbReference type="InterPro" id="IPR004563">
    <property type="entry name" value="Apolipo_AcylTrfase"/>
</dbReference>
<dbReference type="Pfam" id="PF20154">
    <property type="entry name" value="LNT_N"/>
    <property type="match status" value="1"/>
</dbReference>
<accession>A0A831RJQ8</accession>
<proteinExistence type="inferred from homology"/>
<name>A0A831RJQ8_9GAMM</name>
<dbReference type="Pfam" id="PF00795">
    <property type="entry name" value="CN_hydrolase"/>
    <property type="match status" value="1"/>
</dbReference>
<comment type="function">
    <text evidence="9">Catalyzes the phospholipid dependent N-acylation of the N-terminal cysteine of apolipoprotein, the last step in lipoprotein maturation.</text>
</comment>
<comment type="caution">
    <text evidence="11">The sequence shown here is derived from an EMBL/GenBank/DDBJ whole genome shotgun (WGS) entry which is preliminary data.</text>
</comment>
<comment type="similarity">
    <text evidence="2 9">Belongs to the CN hydrolase family. Apolipoprotein N-acyltransferase subfamily.</text>
</comment>
<dbReference type="GO" id="GO:0016410">
    <property type="term" value="F:N-acyltransferase activity"/>
    <property type="evidence" value="ECO:0007669"/>
    <property type="project" value="UniProtKB-UniRule"/>
</dbReference>
<feature type="transmembrane region" description="Helical" evidence="9">
    <location>
        <begin position="125"/>
        <end position="144"/>
    </location>
</feature>
<dbReference type="EC" id="2.3.1.269" evidence="9"/>
<evidence type="ECO:0000256" key="7">
    <source>
        <dbReference type="ARBA" id="ARBA00023136"/>
    </source>
</evidence>
<sequence>MPSASPGGLSPRLAALLAFGAGVLTLFAFAPFGLYPLAVAGPALLLWIWSRSSARQALLAGWLFGVGLLGPGVSWLHISIDQFGNVGTPLAILITLLFVLLLALFYALPGWLARRLLPQAEDRPSFLLLAALLWLLAEWSRGWFLTGFPWLSLGYSQIDSPLAGWGPVIGVHGIGLLLLVSAVSLVLLVTGPWSRRLAAGLLLLSIWLGGYALQQVNWVVPAGPSLRVSIVQGNIAQAEKWKPANLRPTLAMYRRLTLAQREADLVIWPETAVPSFVGRVDASFLRPLQRQLEERDTTLLLGIAEWDRDRGQYYNSMLALGSGGRASYRKRHLVPFGEYMPLKAWLRPLIDWLQIPMSDFAPGDRSRPPLLTLAGYPAGISICYEDAFGDEVAAGLPTAAFLVNASNDAWFGDSLALPQHLQIARMRALESGRFLLRATNTGISAIIDPDGGLAAVAPAFRRTVLDGRVLPLAGRTPYVRIGDWPLLLLALAGSGLLVWSGRRR</sequence>
<evidence type="ECO:0000256" key="2">
    <source>
        <dbReference type="ARBA" id="ARBA00010065"/>
    </source>
</evidence>
<dbReference type="PANTHER" id="PTHR38686">
    <property type="entry name" value="APOLIPOPROTEIN N-ACYLTRANSFERASE"/>
    <property type="match status" value="1"/>
</dbReference>
<dbReference type="GO" id="GO:0005886">
    <property type="term" value="C:plasma membrane"/>
    <property type="evidence" value="ECO:0007669"/>
    <property type="project" value="UniProtKB-SubCell"/>
</dbReference>
<dbReference type="InterPro" id="IPR003010">
    <property type="entry name" value="C-N_Hydrolase"/>
</dbReference>
<evidence type="ECO:0000256" key="4">
    <source>
        <dbReference type="ARBA" id="ARBA00022679"/>
    </source>
</evidence>
<keyword evidence="8 9" id="KW-0012">Acyltransferase</keyword>
<dbReference type="CDD" id="cd07571">
    <property type="entry name" value="ALP_N-acyl_transferase"/>
    <property type="match status" value="1"/>
</dbReference>
<evidence type="ECO:0000256" key="5">
    <source>
        <dbReference type="ARBA" id="ARBA00022692"/>
    </source>
</evidence>
<keyword evidence="3 9" id="KW-1003">Cell membrane</keyword>
<keyword evidence="6 9" id="KW-1133">Transmembrane helix</keyword>
<evidence type="ECO:0000256" key="3">
    <source>
        <dbReference type="ARBA" id="ARBA00022475"/>
    </source>
</evidence>
<dbReference type="InterPro" id="IPR045378">
    <property type="entry name" value="LNT_N"/>
</dbReference>
<feature type="transmembrane region" description="Helical" evidence="9">
    <location>
        <begin position="201"/>
        <end position="220"/>
    </location>
</feature>
<dbReference type="InterPro" id="IPR036526">
    <property type="entry name" value="C-N_Hydrolase_sf"/>
</dbReference>
<evidence type="ECO:0000256" key="6">
    <source>
        <dbReference type="ARBA" id="ARBA00022989"/>
    </source>
</evidence>
<dbReference type="PROSITE" id="PS50263">
    <property type="entry name" value="CN_HYDROLASE"/>
    <property type="match status" value="1"/>
</dbReference>
<evidence type="ECO:0000313" key="11">
    <source>
        <dbReference type="EMBL" id="HEB95888.1"/>
    </source>
</evidence>
<dbReference type="SUPFAM" id="SSF56317">
    <property type="entry name" value="Carbon-nitrogen hydrolase"/>
    <property type="match status" value="1"/>
</dbReference>
<dbReference type="NCBIfam" id="TIGR00546">
    <property type="entry name" value="lnt"/>
    <property type="match status" value="1"/>
</dbReference>
<dbReference type="Proteomes" id="UP000886251">
    <property type="component" value="Unassembled WGS sequence"/>
</dbReference>
<feature type="domain" description="CN hydrolase" evidence="10">
    <location>
        <begin position="231"/>
        <end position="471"/>
    </location>
</feature>
<comment type="pathway">
    <text evidence="9">Protein modification; lipoprotein biosynthesis (N-acyl transfer).</text>
</comment>
<feature type="transmembrane region" description="Helical" evidence="9">
    <location>
        <begin position="57"/>
        <end position="78"/>
    </location>
</feature>
<evidence type="ECO:0000256" key="8">
    <source>
        <dbReference type="ARBA" id="ARBA00023315"/>
    </source>
</evidence>
<dbReference type="EMBL" id="DRKP01000062">
    <property type="protein sequence ID" value="HEB95888.1"/>
    <property type="molecule type" value="Genomic_DNA"/>
</dbReference>
<dbReference type="PANTHER" id="PTHR38686:SF1">
    <property type="entry name" value="APOLIPOPROTEIN N-ACYLTRANSFERASE"/>
    <property type="match status" value="1"/>
</dbReference>
<evidence type="ECO:0000259" key="10">
    <source>
        <dbReference type="PROSITE" id="PS50263"/>
    </source>
</evidence>
<reference evidence="11" key="1">
    <citation type="journal article" date="2020" name="mSystems">
        <title>Genome- and Community-Level Interaction Insights into Carbon Utilization and Element Cycling Functions of Hydrothermarchaeota in Hydrothermal Sediment.</title>
        <authorList>
            <person name="Zhou Z."/>
            <person name="Liu Y."/>
            <person name="Xu W."/>
            <person name="Pan J."/>
            <person name="Luo Z.H."/>
            <person name="Li M."/>
        </authorList>
    </citation>
    <scope>NUCLEOTIDE SEQUENCE [LARGE SCALE GENOMIC DNA]</scope>
    <source>
        <strain evidence="11">HyVt-443</strain>
    </source>
</reference>
<comment type="catalytic activity">
    <reaction evidence="9">
        <text>N-terminal S-1,2-diacyl-sn-glyceryl-L-cysteinyl-[lipoprotein] + a glycerophospholipid = N-acyl-S-1,2-diacyl-sn-glyceryl-L-cysteinyl-[lipoprotein] + a 2-acyl-sn-glycero-3-phospholipid + H(+)</text>
        <dbReference type="Rhea" id="RHEA:48228"/>
        <dbReference type="Rhea" id="RHEA-COMP:14681"/>
        <dbReference type="Rhea" id="RHEA-COMP:14684"/>
        <dbReference type="ChEBI" id="CHEBI:15378"/>
        <dbReference type="ChEBI" id="CHEBI:136912"/>
        <dbReference type="ChEBI" id="CHEBI:140656"/>
        <dbReference type="ChEBI" id="CHEBI:140657"/>
        <dbReference type="ChEBI" id="CHEBI:140660"/>
        <dbReference type="EC" id="2.3.1.269"/>
    </reaction>
</comment>
<feature type="transmembrane region" description="Helical" evidence="9">
    <location>
        <begin position="164"/>
        <end position="189"/>
    </location>
</feature>
<organism evidence="11">
    <name type="scientific">Sedimenticola thiotaurini</name>
    <dbReference type="NCBI Taxonomy" id="1543721"/>
    <lineage>
        <taxon>Bacteria</taxon>
        <taxon>Pseudomonadati</taxon>
        <taxon>Pseudomonadota</taxon>
        <taxon>Gammaproteobacteria</taxon>
        <taxon>Chromatiales</taxon>
        <taxon>Sedimenticolaceae</taxon>
        <taxon>Sedimenticola</taxon>
    </lineage>
</organism>
<feature type="transmembrane region" description="Helical" evidence="9">
    <location>
        <begin position="12"/>
        <end position="45"/>
    </location>
</feature>
<keyword evidence="7 9" id="KW-0472">Membrane</keyword>
<gene>
    <name evidence="9 11" type="primary">lnt</name>
    <name evidence="11" type="ORF">ENI96_05600</name>
</gene>
<evidence type="ECO:0000256" key="1">
    <source>
        <dbReference type="ARBA" id="ARBA00004651"/>
    </source>
</evidence>
<feature type="transmembrane region" description="Helical" evidence="9">
    <location>
        <begin position="90"/>
        <end position="113"/>
    </location>
</feature>
<dbReference type="UniPathway" id="UPA00666"/>
<dbReference type="AlphaFoldDB" id="A0A831RJQ8"/>
<dbReference type="HAMAP" id="MF_01148">
    <property type="entry name" value="Lnt"/>
    <property type="match status" value="1"/>
</dbReference>
<evidence type="ECO:0000256" key="9">
    <source>
        <dbReference type="HAMAP-Rule" id="MF_01148"/>
    </source>
</evidence>
<protein>
    <recommendedName>
        <fullName evidence="9">Apolipoprotein N-acyltransferase</fullName>
        <shortName evidence="9">ALP N-acyltransferase</shortName>
        <ecNumber evidence="9">2.3.1.269</ecNumber>
    </recommendedName>
</protein>
<comment type="subcellular location">
    <subcellularLocation>
        <location evidence="1 9">Cell membrane</location>
        <topology evidence="1 9">Multi-pass membrane protein</topology>
    </subcellularLocation>
</comment>
<dbReference type="Gene3D" id="3.60.110.10">
    <property type="entry name" value="Carbon-nitrogen hydrolase"/>
    <property type="match status" value="1"/>
</dbReference>
<keyword evidence="5 9" id="KW-0812">Transmembrane</keyword>
<keyword evidence="4 9" id="KW-0808">Transferase</keyword>